<proteinExistence type="predicted"/>
<evidence type="ECO:0000313" key="1">
    <source>
        <dbReference type="EMBL" id="NYH27844.1"/>
    </source>
</evidence>
<gene>
    <name evidence="1" type="ORF">GGD40_007415</name>
</gene>
<keyword evidence="2" id="KW-1185">Reference proteome</keyword>
<comment type="caution">
    <text evidence="1">The sequence shown here is derived from an EMBL/GenBank/DDBJ whole genome shotgun (WGS) entry which is preliminary data.</text>
</comment>
<dbReference type="EMBL" id="JACCAS010000002">
    <property type="protein sequence ID" value="NYH27844.1"/>
    <property type="molecule type" value="Genomic_DNA"/>
</dbReference>
<dbReference type="RefSeq" id="WP_179746959.1">
    <property type="nucleotide sequence ID" value="NZ_JACCAS010000002.1"/>
</dbReference>
<organism evidence="1 2">
    <name type="scientific">Paraburkholderia bryophila</name>
    <dbReference type="NCBI Taxonomy" id="420952"/>
    <lineage>
        <taxon>Bacteria</taxon>
        <taxon>Pseudomonadati</taxon>
        <taxon>Pseudomonadota</taxon>
        <taxon>Betaproteobacteria</taxon>
        <taxon>Burkholderiales</taxon>
        <taxon>Burkholderiaceae</taxon>
        <taxon>Paraburkholderia</taxon>
    </lineage>
</organism>
<name>A0A7Z0BAX4_9BURK</name>
<reference evidence="1 2" key="1">
    <citation type="submission" date="2020-07" db="EMBL/GenBank/DDBJ databases">
        <title>Exploring microbial biodiversity for novel pathways involved in the catabolism of aromatic compounds derived from lignin.</title>
        <authorList>
            <person name="Elkins J."/>
        </authorList>
    </citation>
    <scope>NUCLEOTIDE SEQUENCE [LARGE SCALE GENOMIC DNA]</scope>
    <source>
        <strain evidence="1 2">H2C3C</strain>
    </source>
</reference>
<dbReference type="Proteomes" id="UP000540929">
    <property type="component" value="Unassembled WGS sequence"/>
</dbReference>
<accession>A0A7Z0BAX4</accession>
<dbReference type="AlphaFoldDB" id="A0A7Z0BAX4"/>
<protein>
    <submittedName>
        <fullName evidence="1">Uncharacterized protein</fullName>
    </submittedName>
</protein>
<sequence length="93" mass="10139">MVAVYSTMYAFSVDSGNPQYKGPVNPDEAGLRSRFAQTGIVPGQRFDVNALSAEQKAAVCCRRRMGRSRSPCAITGRSRCCSMASGRRQWSNA</sequence>
<evidence type="ECO:0000313" key="2">
    <source>
        <dbReference type="Proteomes" id="UP000540929"/>
    </source>
</evidence>